<dbReference type="Proteomes" id="UP000297814">
    <property type="component" value="Unassembled WGS sequence"/>
</dbReference>
<evidence type="ECO:0000256" key="1">
    <source>
        <dbReference type="SAM" id="MobiDB-lite"/>
    </source>
</evidence>
<dbReference type="EMBL" id="PQXK01000137">
    <property type="protein sequence ID" value="TGO36031.1"/>
    <property type="molecule type" value="Genomic_DNA"/>
</dbReference>
<name>A0A4Z1GND5_9HELO</name>
<reference evidence="2 3" key="1">
    <citation type="submission" date="2017-12" db="EMBL/GenBank/DDBJ databases">
        <title>Comparative genomics of Botrytis spp.</title>
        <authorList>
            <person name="Valero-Jimenez C.A."/>
            <person name="Tapia P."/>
            <person name="Veloso J."/>
            <person name="Silva-Moreno E."/>
            <person name="Staats M."/>
            <person name="Valdes J.H."/>
            <person name="Van Kan J.A.L."/>
        </authorList>
    </citation>
    <scope>NUCLEOTIDE SEQUENCE [LARGE SCALE GENOMIC DNA]</scope>
    <source>
        <strain evidence="2 3">Bh0001</strain>
    </source>
</reference>
<sequence>MLRPLMKQPFTALTPSKCVFKRTFTIKSQPSSEKLFGTTITSRTLTFKAHYPEIFSPTHTSNHASIRTFKVYSLYPQLPVATTTALAYFIFPKVNIVPNATSYFAALPLSPNFSYQDLECEVRYILRESCRFAMWRRGSGEKGEKNAEDVVGAGDMEGNKEEEVGKLKLDITVVWQGVKIGHVGSVSDGNEGGAEMRINGMDKERLGSVVRLMAMRGWKDVFCVRVGGEEGKMEQQKGKRKLEKGAHGTKDRLSIL</sequence>
<comment type="caution">
    <text evidence="2">The sequence shown here is derived from an EMBL/GenBank/DDBJ whole genome shotgun (WGS) entry which is preliminary data.</text>
</comment>
<keyword evidence="3" id="KW-1185">Reference proteome</keyword>
<organism evidence="2 3">
    <name type="scientific">Botrytis hyacinthi</name>
    <dbReference type="NCBI Taxonomy" id="278943"/>
    <lineage>
        <taxon>Eukaryota</taxon>
        <taxon>Fungi</taxon>
        <taxon>Dikarya</taxon>
        <taxon>Ascomycota</taxon>
        <taxon>Pezizomycotina</taxon>
        <taxon>Leotiomycetes</taxon>
        <taxon>Helotiales</taxon>
        <taxon>Sclerotiniaceae</taxon>
        <taxon>Botrytis</taxon>
    </lineage>
</organism>
<feature type="region of interest" description="Disordered" evidence="1">
    <location>
        <begin position="234"/>
        <end position="256"/>
    </location>
</feature>
<accession>A0A4Z1GND5</accession>
<evidence type="ECO:0000313" key="3">
    <source>
        <dbReference type="Proteomes" id="UP000297814"/>
    </source>
</evidence>
<evidence type="ECO:0000313" key="2">
    <source>
        <dbReference type="EMBL" id="TGO36031.1"/>
    </source>
</evidence>
<proteinExistence type="predicted"/>
<dbReference type="AlphaFoldDB" id="A0A4Z1GND5"/>
<gene>
    <name evidence="2" type="ORF">BHYA_0137g00120</name>
</gene>
<protein>
    <submittedName>
        <fullName evidence="2">Uncharacterized protein</fullName>
    </submittedName>
</protein>